<evidence type="ECO:0000313" key="1">
    <source>
        <dbReference type="EMBL" id="POG75067.1"/>
    </source>
</evidence>
<gene>
    <name evidence="1" type="ORF">GLOIN_2v1770671</name>
</gene>
<proteinExistence type="predicted"/>
<evidence type="ECO:0000313" key="2">
    <source>
        <dbReference type="Proteomes" id="UP000018888"/>
    </source>
</evidence>
<protein>
    <submittedName>
        <fullName evidence="1">Uncharacterized protein</fullName>
    </submittedName>
</protein>
<keyword evidence="2" id="KW-1185">Reference proteome</keyword>
<reference evidence="1 2" key="1">
    <citation type="journal article" date="2013" name="Proc. Natl. Acad. Sci. U.S.A.">
        <title>Genome of an arbuscular mycorrhizal fungus provides insight into the oldest plant symbiosis.</title>
        <authorList>
            <person name="Tisserant E."/>
            <person name="Malbreil M."/>
            <person name="Kuo A."/>
            <person name="Kohler A."/>
            <person name="Symeonidi A."/>
            <person name="Balestrini R."/>
            <person name="Charron P."/>
            <person name="Duensing N."/>
            <person name="Frei Dit Frey N."/>
            <person name="Gianinazzi-Pearson V."/>
            <person name="Gilbert L.B."/>
            <person name="Handa Y."/>
            <person name="Herr J.R."/>
            <person name="Hijri M."/>
            <person name="Koul R."/>
            <person name="Kawaguchi M."/>
            <person name="Krajinski F."/>
            <person name="Lammers P.J."/>
            <person name="Masclaux F.G."/>
            <person name="Murat C."/>
            <person name="Morin E."/>
            <person name="Ndikumana S."/>
            <person name="Pagni M."/>
            <person name="Petitpierre D."/>
            <person name="Requena N."/>
            <person name="Rosikiewicz P."/>
            <person name="Riley R."/>
            <person name="Saito K."/>
            <person name="San Clemente H."/>
            <person name="Shapiro H."/>
            <person name="van Tuinen D."/>
            <person name="Becard G."/>
            <person name="Bonfante P."/>
            <person name="Paszkowski U."/>
            <person name="Shachar-Hill Y.Y."/>
            <person name="Tuskan G.A."/>
            <person name="Young P.W."/>
            <person name="Sanders I.R."/>
            <person name="Henrissat B."/>
            <person name="Rensing S.A."/>
            <person name="Grigoriev I.V."/>
            <person name="Corradi N."/>
            <person name="Roux C."/>
            <person name="Martin F."/>
        </authorList>
    </citation>
    <scope>NUCLEOTIDE SEQUENCE [LARGE SCALE GENOMIC DNA]</scope>
    <source>
        <strain evidence="1 2">DAOM 197198</strain>
    </source>
</reference>
<name>A0A2P4QBS4_RHIID</name>
<dbReference type="AlphaFoldDB" id="A0A2P4QBS4"/>
<reference evidence="1 2" key="2">
    <citation type="journal article" date="2018" name="New Phytol.">
        <title>High intraspecific genome diversity in the model arbuscular mycorrhizal symbiont Rhizophagus irregularis.</title>
        <authorList>
            <person name="Chen E.C.H."/>
            <person name="Morin E."/>
            <person name="Beaudet D."/>
            <person name="Noel J."/>
            <person name="Yildirir G."/>
            <person name="Ndikumana S."/>
            <person name="Charron P."/>
            <person name="St-Onge C."/>
            <person name="Giorgi J."/>
            <person name="Kruger M."/>
            <person name="Marton T."/>
            <person name="Ropars J."/>
            <person name="Grigoriev I.V."/>
            <person name="Hainaut M."/>
            <person name="Henrissat B."/>
            <person name="Roux C."/>
            <person name="Martin F."/>
            <person name="Corradi N."/>
        </authorList>
    </citation>
    <scope>NUCLEOTIDE SEQUENCE [LARGE SCALE GENOMIC DNA]</scope>
    <source>
        <strain evidence="1 2">DAOM 197198</strain>
    </source>
</reference>
<sequence length="155" mass="18203">MGLFLRFKLLNGPLLVSKNNASQYPISNNYIVETKFFERSLICKTKYISVSKVYYTINWKIGYIEWSISSTQSSTAVINIFLQPLYHIYSQIRFQLITAIITEVNNQKRPLEDITSHSQQNKSFNSFRRDMQKAVNELIVKHKLRNLSKKSILYI</sequence>
<organism evidence="1 2">
    <name type="scientific">Rhizophagus irregularis (strain DAOM 181602 / DAOM 197198 / MUCL 43194)</name>
    <name type="common">Arbuscular mycorrhizal fungus</name>
    <name type="synonym">Glomus intraradices</name>
    <dbReference type="NCBI Taxonomy" id="747089"/>
    <lineage>
        <taxon>Eukaryota</taxon>
        <taxon>Fungi</taxon>
        <taxon>Fungi incertae sedis</taxon>
        <taxon>Mucoromycota</taxon>
        <taxon>Glomeromycotina</taxon>
        <taxon>Glomeromycetes</taxon>
        <taxon>Glomerales</taxon>
        <taxon>Glomeraceae</taxon>
        <taxon>Rhizophagus</taxon>
    </lineage>
</organism>
<accession>A0A2P4QBS4</accession>
<dbReference type="EMBL" id="AUPC02000065">
    <property type="protein sequence ID" value="POG75067.1"/>
    <property type="molecule type" value="Genomic_DNA"/>
</dbReference>
<comment type="caution">
    <text evidence="1">The sequence shown here is derived from an EMBL/GenBank/DDBJ whole genome shotgun (WGS) entry which is preliminary data.</text>
</comment>
<dbReference type="Proteomes" id="UP000018888">
    <property type="component" value="Unassembled WGS sequence"/>
</dbReference>